<dbReference type="Proteomes" id="UP000805193">
    <property type="component" value="Unassembled WGS sequence"/>
</dbReference>
<evidence type="ECO:0000313" key="2">
    <source>
        <dbReference type="Proteomes" id="UP000805193"/>
    </source>
</evidence>
<keyword evidence="2" id="KW-1185">Reference proteome</keyword>
<dbReference type="EMBL" id="JABSTQ010000428">
    <property type="protein sequence ID" value="KAG0445410.1"/>
    <property type="molecule type" value="Genomic_DNA"/>
</dbReference>
<protein>
    <submittedName>
        <fullName evidence="1">Uncharacterized protein</fullName>
    </submittedName>
</protein>
<proteinExistence type="predicted"/>
<gene>
    <name evidence="1" type="ORF">HPB47_015630</name>
</gene>
<sequence>MDKQAAATFQKYHRSPVLLHKLKEAKTMSDKEAASLIRSAANFIARHFFIVTAVVKRTLQCERAKTTALQLTDLNEACLLKGIAMGSMELDEPFHDLVACIRSYQDYMKPCNVEHHINKVKAELHKNGADIDASCSANPGGSACWLLDSLDPWNAILFQGGIGLYEDKLGSLACKTFQLSYSEVYGDEVLMLDSACVFYRLFSSHRCIRRLVLSDAYPLLKEVYWPALLKLSLEAAKGLHSIDVASSLDREGRYDGLVELLTSLHSNESVTSFSLTGYYPFGEIVSRHLGRLFACNKKLEVVQISTLCLEDYDDESHLQLLCEGLVWNSSIQSLQLVFIESEPNILKHLAVVVEKNRHLTCLELDIEVLVDRDDDELLFVVAEWMQACTLFSNVIKTNRYLLKANLRVFASYSIIEFASDYSLTVQRNLCALNRAARFVLAPAANKRAAEVFQDYERSPGLFRVLKETEKTSDLDVVRMVRSASTFIACHFFVVAGVVKERVQCEADGKTGLQLGDLDEVCMLKIVSYLKVCDVVS</sequence>
<organism evidence="1 2">
    <name type="scientific">Ixodes persulcatus</name>
    <name type="common">Taiga tick</name>
    <dbReference type="NCBI Taxonomy" id="34615"/>
    <lineage>
        <taxon>Eukaryota</taxon>
        <taxon>Metazoa</taxon>
        <taxon>Ecdysozoa</taxon>
        <taxon>Arthropoda</taxon>
        <taxon>Chelicerata</taxon>
        <taxon>Arachnida</taxon>
        <taxon>Acari</taxon>
        <taxon>Parasitiformes</taxon>
        <taxon>Ixodida</taxon>
        <taxon>Ixodoidea</taxon>
        <taxon>Ixodidae</taxon>
        <taxon>Ixodinae</taxon>
        <taxon>Ixodes</taxon>
    </lineage>
</organism>
<evidence type="ECO:0000313" key="1">
    <source>
        <dbReference type="EMBL" id="KAG0445410.1"/>
    </source>
</evidence>
<accession>A0AC60R2M3</accession>
<name>A0AC60R2M3_IXOPE</name>
<comment type="caution">
    <text evidence="1">The sequence shown here is derived from an EMBL/GenBank/DDBJ whole genome shotgun (WGS) entry which is preliminary data.</text>
</comment>
<reference evidence="1 2" key="1">
    <citation type="journal article" date="2020" name="Cell">
        <title>Large-Scale Comparative Analyses of Tick Genomes Elucidate Their Genetic Diversity and Vector Capacities.</title>
        <authorList>
            <consortium name="Tick Genome and Microbiome Consortium (TIGMIC)"/>
            <person name="Jia N."/>
            <person name="Wang J."/>
            <person name="Shi W."/>
            <person name="Du L."/>
            <person name="Sun Y."/>
            <person name="Zhan W."/>
            <person name="Jiang J.F."/>
            <person name="Wang Q."/>
            <person name="Zhang B."/>
            <person name="Ji P."/>
            <person name="Bell-Sakyi L."/>
            <person name="Cui X.M."/>
            <person name="Yuan T.T."/>
            <person name="Jiang B.G."/>
            <person name="Yang W.F."/>
            <person name="Lam T.T."/>
            <person name="Chang Q.C."/>
            <person name="Ding S.J."/>
            <person name="Wang X.J."/>
            <person name="Zhu J.G."/>
            <person name="Ruan X.D."/>
            <person name="Zhao L."/>
            <person name="Wei J.T."/>
            <person name="Ye R.Z."/>
            <person name="Que T.C."/>
            <person name="Du C.H."/>
            <person name="Zhou Y.H."/>
            <person name="Cheng J.X."/>
            <person name="Dai P.F."/>
            <person name="Guo W.B."/>
            <person name="Han X.H."/>
            <person name="Huang E.J."/>
            <person name="Li L.F."/>
            <person name="Wei W."/>
            <person name="Gao Y.C."/>
            <person name="Liu J.Z."/>
            <person name="Shao H.Z."/>
            <person name="Wang X."/>
            <person name="Wang C.C."/>
            <person name="Yang T.C."/>
            <person name="Huo Q.B."/>
            <person name="Li W."/>
            <person name="Chen H.Y."/>
            <person name="Chen S.E."/>
            <person name="Zhou L.G."/>
            <person name="Ni X.B."/>
            <person name="Tian J.H."/>
            <person name="Sheng Y."/>
            <person name="Liu T."/>
            <person name="Pan Y.S."/>
            <person name="Xia L.Y."/>
            <person name="Li J."/>
            <person name="Zhao F."/>
            <person name="Cao W.C."/>
        </authorList>
    </citation>
    <scope>NUCLEOTIDE SEQUENCE [LARGE SCALE GENOMIC DNA]</scope>
    <source>
        <strain evidence="1">Iper-2018</strain>
    </source>
</reference>